<proteinExistence type="predicted"/>
<gene>
    <name evidence="1" type="ORF">COB20_12330</name>
</gene>
<dbReference type="AlphaFoldDB" id="A0A2A4WZB3"/>
<name>A0A2A4WZB3_9GAMM</name>
<comment type="caution">
    <text evidence="1">The sequence shown here is derived from an EMBL/GenBank/DDBJ whole genome shotgun (WGS) entry which is preliminary data.</text>
</comment>
<dbReference type="EMBL" id="NVUL01000070">
    <property type="protein sequence ID" value="PCI75650.1"/>
    <property type="molecule type" value="Genomic_DNA"/>
</dbReference>
<sequence>MLGVEERIEVVGCVAWNKRLILLLLLGFQFITLEAQERESVEASDQEVSQYQHWLDLMAADQSFADRSAEIGRTGAFLEFLGQGSTVFRDGPVDALGLYSSETFQNSASEISWEAHYVDVSRAGDLGLTAGPLNMLADESPDRFGHLISIWQKQEGRWVLLADIVADIPGFLSLEVEPNFDDTRPVLEETAHPVMAKAESNNMQLLIDRDNLFGQSINFRGGQRALLRYGLENTRVYLPGMAPAVGADAASSVYGAFLDNQLSTTNQISLTHVGGFLSASKEVGYTYGTMETLEDESQQSFRTSYMRLWRFTASNEWKIAVEVLNPY</sequence>
<protein>
    <recommendedName>
        <fullName evidence="3">DUF4440 domain-containing protein</fullName>
    </recommendedName>
</protein>
<organism evidence="1 2">
    <name type="scientific">SAR86 cluster bacterium</name>
    <dbReference type="NCBI Taxonomy" id="2030880"/>
    <lineage>
        <taxon>Bacteria</taxon>
        <taxon>Pseudomonadati</taxon>
        <taxon>Pseudomonadota</taxon>
        <taxon>Gammaproteobacteria</taxon>
        <taxon>SAR86 cluster</taxon>
    </lineage>
</organism>
<evidence type="ECO:0000313" key="1">
    <source>
        <dbReference type="EMBL" id="PCI75650.1"/>
    </source>
</evidence>
<evidence type="ECO:0008006" key="3">
    <source>
        <dbReference type="Google" id="ProtNLM"/>
    </source>
</evidence>
<evidence type="ECO:0000313" key="2">
    <source>
        <dbReference type="Proteomes" id="UP000218767"/>
    </source>
</evidence>
<reference evidence="2" key="1">
    <citation type="submission" date="2017-08" db="EMBL/GenBank/DDBJ databases">
        <title>A dynamic microbial community with high functional redundancy inhabits the cold, oxic subseafloor aquifer.</title>
        <authorList>
            <person name="Tully B.J."/>
            <person name="Wheat C.G."/>
            <person name="Glazer B.T."/>
            <person name="Huber J.A."/>
        </authorList>
    </citation>
    <scope>NUCLEOTIDE SEQUENCE [LARGE SCALE GENOMIC DNA]</scope>
</reference>
<accession>A0A2A4WZB3</accession>
<dbReference type="Proteomes" id="UP000218767">
    <property type="component" value="Unassembled WGS sequence"/>
</dbReference>
<dbReference type="Gene3D" id="3.10.450.50">
    <property type="match status" value="2"/>
</dbReference>